<protein>
    <submittedName>
        <fullName evidence="3">Uncharacterized protein</fullName>
    </submittedName>
</protein>
<gene>
    <name evidence="3" type="ORF">B0A55_07751</name>
</gene>
<dbReference type="AlphaFoldDB" id="A0A4U0XA61"/>
<reference evidence="3 4" key="1">
    <citation type="submission" date="2017-03" db="EMBL/GenBank/DDBJ databases">
        <title>Genomes of endolithic fungi from Antarctica.</title>
        <authorList>
            <person name="Coleine C."/>
            <person name="Masonjones S."/>
            <person name="Stajich J.E."/>
        </authorList>
    </citation>
    <scope>NUCLEOTIDE SEQUENCE [LARGE SCALE GENOMIC DNA]</scope>
    <source>
        <strain evidence="3 4">CCFEE 5184</strain>
    </source>
</reference>
<dbReference type="EMBL" id="NAJQ01000304">
    <property type="protein sequence ID" value="TKA72556.1"/>
    <property type="molecule type" value="Genomic_DNA"/>
</dbReference>
<proteinExistence type="inferred from homology"/>
<dbReference type="Proteomes" id="UP000309340">
    <property type="component" value="Unassembled WGS sequence"/>
</dbReference>
<sequence>MERSGETIDVATGPSRPTVVDTQLNYYLELVDGGVSIQYTGTAGDKRRPWKRTAVQITDIRGCESDYDLDKQGFRLVQHHSREQVFADEAKIRTDVYEETKQLLMDT</sequence>
<keyword evidence="4" id="KW-1185">Reference proteome</keyword>
<evidence type="ECO:0000313" key="3">
    <source>
        <dbReference type="EMBL" id="TKA72556.1"/>
    </source>
</evidence>
<evidence type="ECO:0000256" key="2">
    <source>
        <dbReference type="ARBA" id="ARBA00023604"/>
    </source>
</evidence>
<comment type="caution">
    <text evidence="3">The sequence shown here is derived from an EMBL/GenBank/DDBJ whole genome shotgun (WGS) entry which is preliminary data.</text>
</comment>
<name>A0A4U0XA61_9PEZI</name>
<dbReference type="OrthoDB" id="412788at2759"/>
<evidence type="ECO:0000256" key="1">
    <source>
        <dbReference type="ARBA" id="ARBA00023002"/>
    </source>
</evidence>
<dbReference type="InterPro" id="IPR044053">
    <property type="entry name" value="AsaB-like"/>
</dbReference>
<dbReference type="GO" id="GO:0016491">
    <property type="term" value="F:oxidoreductase activity"/>
    <property type="evidence" value="ECO:0007669"/>
    <property type="project" value="UniProtKB-KW"/>
</dbReference>
<keyword evidence="1" id="KW-0560">Oxidoreductase</keyword>
<accession>A0A4U0XA61</accession>
<dbReference type="PANTHER" id="PTHR34598">
    <property type="entry name" value="BLL6449 PROTEIN"/>
    <property type="match status" value="1"/>
</dbReference>
<comment type="similarity">
    <text evidence="2">Belongs to the asaB hydroxylase/desaturase family.</text>
</comment>
<evidence type="ECO:0000313" key="4">
    <source>
        <dbReference type="Proteomes" id="UP000309340"/>
    </source>
</evidence>
<dbReference type="STRING" id="329884.A0A4U0XA61"/>
<organism evidence="3 4">
    <name type="scientific">Friedmanniomyces simplex</name>
    <dbReference type="NCBI Taxonomy" id="329884"/>
    <lineage>
        <taxon>Eukaryota</taxon>
        <taxon>Fungi</taxon>
        <taxon>Dikarya</taxon>
        <taxon>Ascomycota</taxon>
        <taxon>Pezizomycotina</taxon>
        <taxon>Dothideomycetes</taxon>
        <taxon>Dothideomycetidae</taxon>
        <taxon>Mycosphaerellales</taxon>
        <taxon>Teratosphaeriaceae</taxon>
        <taxon>Friedmanniomyces</taxon>
    </lineage>
</organism>
<dbReference type="PANTHER" id="PTHR34598:SF3">
    <property type="entry name" value="OXIDOREDUCTASE AN1597"/>
    <property type="match status" value="1"/>
</dbReference>